<dbReference type="InterPro" id="IPR053135">
    <property type="entry name" value="AKR2_Oxidoreductase"/>
</dbReference>
<organism evidence="5 6">
    <name type="scientific">Candidatus Glassbacteria bacterium RIFCSPLOWO2_12_FULL_58_11</name>
    <dbReference type="NCBI Taxonomy" id="1817867"/>
    <lineage>
        <taxon>Bacteria</taxon>
        <taxon>Candidatus Glassiibacteriota</taxon>
    </lineage>
</organism>
<dbReference type="Pfam" id="PF00248">
    <property type="entry name" value="Aldo_ket_red"/>
    <property type="match status" value="1"/>
</dbReference>
<dbReference type="InterPro" id="IPR036812">
    <property type="entry name" value="NAD(P)_OxRdtase_dom_sf"/>
</dbReference>
<protein>
    <recommendedName>
        <fullName evidence="4">4Fe-4S ferredoxin-type domain-containing protein</fullName>
    </recommendedName>
</protein>
<dbReference type="AlphaFoldDB" id="A0A1F5YSH7"/>
<dbReference type="GO" id="GO:0046872">
    <property type="term" value="F:metal ion binding"/>
    <property type="evidence" value="ECO:0007669"/>
    <property type="project" value="UniProtKB-KW"/>
</dbReference>
<evidence type="ECO:0000256" key="1">
    <source>
        <dbReference type="ARBA" id="ARBA00022723"/>
    </source>
</evidence>
<dbReference type="CDD" id="cd19105">
    <property type="entry name" value="AKR_unchar"/>
    <property type="match status" value="1"/>
</dbReference>
<comment type="caution">
    <text evidence="5">The sequence shown here is derived from an EMBL/GenBank/DDBJ whole genome shotgun (WGS) entry which is preliminary data.</text>
</comment>
<dbReference type="STRING" id="1817867.A3F83_06690"/>
<keyword evidence="3" id="KW-0411">Iron-sulfur</keyword>
<evidence type="ECO:0000313" key="6">
    <source>
        <dbReference type="Proteomes" id="UP000179129"/>
    </source>
</evidence>
<dbReference type="PANTHER" id="PTHR43312">
    <property type="entry name" value="D-THREO-ALDOSE 1-DEHYDROGENASE"/>
    <property type="match status" value="1"/>
</dbReference>
<accession>A0A1F5YSH7</accession>
<dbReference type="Gene3D" id="3.30.70.20">
    <property type="match status" value="1"/>
</dbReference>
<dbReference type="PANTHER" id="PTHR43312:SF1">
    <property type="entry name" value="NADP-DEPENDENT OXIDOREDUCTASE DOMAIN-CONTAINING PROTEIN"/>
    <property type="match status" value="1"/>
</dbReference>
<dbReference type="PROSITE" id="PS00198">
    <property type="entry name" value="4FE4S_FER_1"/>
    <property type="match status" value="1"/>
</dbReference>
<gene>
    <name evidence="5" type="ORF">A3F83_06690</name>
</gene>
<evidence type="ECO:0000256" key="2">
    <source>
        <dbReference type="ARBA" id="ARBA00023004"/>
    </source>
</evidence>
<evidence type="ECO:0000259" key="4">
    <source>
        <dbReference type="PROSITE" id="PS51379"/>
    </source>
</evidence>
<dbReference type="InterPro" id="IPR017896">
    <property type="entry name" value="4Fe4S_Fe-S-bd"/>
</dbReference>
<dbReference type="GO" id="GO:0016491">
    <property type="term" value="F:oxidoreductase activity"/>
    <property type="evidence" value="ECO:0007669"/>
    <property type="project" value="InterPro"/>
</dbReference>
<name>A0A1F5YSH7_9BACT</name>
<sequence length="404" mass="44746">MKAKPPYIKNSSGWRKGVAIMDRRKFFESGLLAAGLSLSGGSESRGAAAASGELKMKYRTLGRTGLKVSEVCFGTYGWQNTPVLETALEAGINLISTCADYQNGQAERAIGPAVARRRDKLVLSSGIDCMRNPGEQEMLDRLEKSLENLQTTYLDLYVPHQADTLENVTNPAIPRAFEKMKKAGKARFLGISTHSSQLEPMLDRAIDLGYFDFLLCKYNFMEYKSQMKIFERAAEKNLGIITFKIRAGAGEAEVKALQEKGLELNQARIRWALTNRNVTSVCAHFNNFSAVNEVLQTVNTAFSETDGRLLDQYRQAFDNRYCRGCGTCEKSCPYGVDVKNILRYQMYFKCYGFEKEALARYAALPQNAGPASCESCSAPCERACPHGLPTRSRMLQAAGTLAAV</sequence>
<dbReference type="SUPFAM" id="SSF46548">
    <property type="entry name" value="alpha-helical ferredoxin"/>
    <property type="match status" value="1"/>
</dbReference>
<dbReference type="InterPro" id="IPR023210">
    <property type="entry name" value="NADP_OxRdtase_dom"/>
</dbReference>
<dbReference type="Gene3D" id="3.20.20.100">
    <property type="entry name" value="NADP-dependent oxidoreductase domain"/>
    <property type="match status" value="1"/>
</dbReference>
<proteinExistence type="predicted"/>
<dbReference type="InterPro" id="IPR017900">
    <property type="entry name" value="4Fe4S_Fe_S_CS"/>
</dbReference>
<keyword evidence="1" id="KW-0479">Metal-binding</keyword>
<dbReference type="EMBL" id="MFIX01000169">
    <property type="protein sequence ID" value="OGG02852.1"/>
    <property type="molecule type" value="Genomic_DNA"/>
</dbReference>
<dbReference type="InterPro" id="IPR020471">
    <property type="entry name" value="AKR"/>
</dbReference>
<dbReference type="PROSITE" id="PS51379">
    <property type="entry name" value="4FE4S_FER_2"/>
    <property type="match status" value="1"/>
</dbReference>
<keyword evidence="2" id="KW-0408">Iron</keyword>
<dbReference type="SUPFAM" id="SSF51430">
    <property type="entry name" value="NAD(P)-linked oxidoreductase"/>
    <property type="match status" value="1"/>
</dbReference>
<reference evidence="5 6" key="1">
    <citation type="journal article" date="2016" name="Nat. Commun.">
        <title>Thousands of microbial genomes shed light on interconnected biogeochemical processes in an aquifer system.</title>
        <authorList>
            <person name="Anantharaman K."/>
            <person name="Brown C.T."/>
            <person name="Hug L.A."/>
            <person name="Sharon I."/>
            <person name="Castelle C.J."/>
            <person name="Probst A.J."/>
            <person name="Thomas B.C."/>
            <person name="Singh A."/>
            <person name="Wilkins M.J."/>
            <person name="Karaoz U."/>
            <person name="Brodie E.L."/>
            <person name="Williams K.H."/>
            <person name="Hubbard S.S."/>
            <person name="Banfield J.F."/>
        </authorList>
    </citation>
    <scope>NUCLEOTIDE SEQUENCE [LARGE SCALE GENOMIC DNA]</scope>
</reference>
<evidence type="ECO:0000256" key="3">
    <source>
        <dbReference type="ARBA" id="ARBA00023014"/>
    </source>
</evidence>
<dbReference type="Proteomes" id="UP000179129">
    <property type="component" value="Unassembled WGS sequence"/>
</dbReference>
<evidence type="ECO:0000313" key="5">
    <source>
        <dbReference type="EMBL" id="OGG02852.1"/>
    </source>
</evidence>
<dbReference type="GO" id="GO:0051536">
    <property type="term" value="F:iron-sulfur cluster binding"/>
    <property type="evidence" value="ECO:0007669"/>
    <property type="project" value="UniProtKB-KW"/>
</dbReference>
<feature type="domain" description="4Fe-4S ferredoxin-type" evidence="4">
    <location>
        <begin position="313"/>
        <end position="336"/>
    </location>
</feature>
<dbReference type="PRINTS" id="PR00069">
    <property type="entry name" value="ALDKETRDTASE"/>
</dbReference>